<sequence length="87" mass="10369">MHGRKKTTTESCAAKLEDSYDTRSSMTVTRSHAGMRMVLQCRRETRREREARLLLPLVQRQSIPLCGWKTRLHWYEMPNTQYNNNKK</sequence>
<reference evidence="1 2" key="1">
    <citation type="journal article" date="2024" name="bioRxiv">
        <title>A reference genome for Trichogramma kaykai: A tiny desert-dwelling parasitoid wasp with competing sex-ratio distorters.</title>
        <authorList>
            <person name="Culotta J."/>
            <person name="Lindsey A.R."/>
        </authorList>
    </citation>
    <scope>NUCLEOTIDE SEQUENCE [LARGE SCALE GENOMIC DNA]</scope>
    <source>
        <strain evidence="1 2">KSX58</strain>
    </source>
</reference>
<dbReference type="AlphaFoldDB" id="A0ABD2WMV9"/>
<protein>
    <submittedName>
        <fullName evidence="1">Uncharacterized protein</fullName>
    </submittedName>
</protein>
<evidence type="ECO:0000313" key="1">
    <source>
        <dbReference type="EMBL" id="KAL3393941.1"/>
    </source>
</evidence>
<dbReference type="Proteomes" id="UP001627154">
    <property type="component" value="Unassembled WGS sequence"/>
</dbReference>
<organism evidence="1 2">
    <name type="scientific">Trichogramma kaykai</name>
    <dbReference type="NCBI Taxonomy" id="54128"/>
    <lineage>
        <taxon>Eukaryota</taxon>
        <taxon>Metazoa</taxon>
        <taxon>Ecdysozoa</taxon>
        <taxon>Arthropoda</taxon>
        <taxon>Hexapoda</taxon>
        <taxon>Insecta</taxon>
        <taxon>Pterygota</taxon>
        <taxon>Neoptera</taxon>
        <taxon>Endopterygota</taxon>
        <taxon>Hymenoptera</taxon>
        <taxon>Apocrita</taxon>
        <taxon>Proctotrupomorpha</taxon>
        <taxon>Chalcidoidea</taxon>
        <taxon>Trichogrammatidae</taxon>
        <taxon>Trichogramma</taxon>
    </lineage>
</organism>
<keyword evidence="2" id="KW-1185">Reference proteome</keyword>
<proteinExistence type="predicted"/>
<name>A0ABD2WMV9_9HYME</name>
<dbReference type="EMBL" id="JBJJXI010000095">
    <property type="protein sequence ID" value="KAL3393941.1"/>
    <property type="molecule type" value="Genomic_DNA"/>
</dbReference>
<gene>
    <name evidence="1" type="ORF">TKK_011792</name>
</gene>
<comment type="caution">
    <text evidence="1">The sequence shown here is derived from an EMBL/GenBank/DDBJ whole genome shotgun (WGS) entry which is preliminary data.</text>
</comment>
<accession>A0ABD2WMV9</accession>
<evidence type="ECO:0000313" key="2">
    <source>
        <dbReference type="Proteomes" id="UP001627154"/>
    </source>
</evidence>